<gene>
    <name evidence="1" type="ORF">MNBD_UNCLBAC01-1264</name>
</gene>
<name>A0A3B1DP54_9ZZZZ</name>
<organism evidence="1">
    <name type="scientific">hydrothermal vent metagenome</name>
    <dbReference type="NCBI Taxonomy" id="652676"/>
    <lineage>
        <taxon>unclassified sequences</taxon>
        <taxon>metagenomes</taxon>
        <taxon>ecological metagenomes</taxon>
    </lineage>
</organism>
<sequence>MWLKWFPWRFILCRAAKKSGFLDPLTLFSRLQKFSQPSEVAAPVELLRSGAVMHARGLVNSQAIQHNLDWVWPFWVERQFDPHDIAFIPRAFSITHINLTHRNWTAVGLPGMSQYPIVDPRGLVTPFFDGWSIDAWIIPEHGEPLIPSRLSEVKQELIFERNLEITTISVLDRMKLEECVYVQDHDGELVCHIQLKGYSHIKGRLVISLRPYNPEGISFIHDIELLPEKDGWKVNKEKKIYFDTSADFHIFSSYHDGDVYSKINQVQPRGLNLVVCDVGMGTGAVVFELSPSKLREINIRVPLLKKLSKSVSWVSSLTEVARLKVPDKKFQFLYDAAVRTLILHSPEEVYPGPYTYRRFWFRDAAFILNAMLCVGLKNQVKKCIDQFPSRQTPLGYFLSQEGEWDSNGEALWAIRRYCELTQSVPDKAWHHAIHSGGLWICRKRLSDKINAPHAGLLPAGFSAEHLGPNNYYYWDDFWGVAGLESAAFLAKEIGRYSEAKRFQKEAKAFRNAIEKSLKNIEAQIGSKALPSSPYRRLDAGSIGSLAAGYPLQLWAADDQRLKETVEFLMNNCLVQGCFFQEMTHSGMNPYLTLHMAQVLLRAGDKRFFDLMQAVAHLASPTGQWPEAIHPQTLGGCMGDGQHVWAAAEWVMMIKNCFVHEEEDKLILCSGIPEQWMQKGEDMSLGAILTKFGKISIFMHPKKENKVSWKGEWFDGEPEIKISTGC</sequence>
<dbReference type="SUPFAM" id="SSF48208">
    <property type="entry name" value="Six-hairpin glycosidases"/>
    <property type="match status" value="1"/>
</dbReference>
<dbReference type="GO" id="GO:0005975">
    <property type="term" value="P:carbohydrate metabolic process"/>
    <property type="evidence" value="ECO:0007669"/>
    <property type="project" value="InterPro"/>
</dbReference>
<evidence type="ECO:0000313" key="1">
    <source>
        <dbReference type="EMBL" id="VAX36750.1"/>
    </source>
</evidence>
<dbReference type="EMBL" id="UOGJ01000110">
    <property type="protein sequence ID" value="VAX36750.1"/>
    <property type="molecule type" value="Genomic_DNA"/>
</dbReference>
<dbReference type="InterPro" id="IPR012341">
    <property type="entry name" value="6hp_glycosidase-like_sf"/>
</dbReference>
<proteinExistence type="predicted"/>
<dbReference type="AlphaFoldDB" id="A0A3B1DP54"/>
<reference evidence="1" key="1">
    <citation type="submission" date="2018-06" db="EMBL/GenBank/DDBJ databases">
        <authorList>
            <person name="Zhirakovskaya E."/>
        </authorList>
    </citation>
    <scope>NUCLEOTIDE SEQUENCE</scope>
</reference>
<dbReference type="InterPro" id="IPR008928">
    <property type="entry name" value="6-hairpin_glycosidase_sf"/>
</dbReference>
<protein>
    <submittedName>
        <fullName evidence="1">Discoidin domain protein</fullName>
    </submittedName>
</protein>
<dbReference type="Gene3D" id="1.50.10.10">
    <property type="match status" value="1"/>
</dbReference>
<accession>A0A3B1DP54</accession>